<keyword evidence="6" id="KW-0472">Membrane</keyword>
<comment type="similarity">
    <text evidence="2">Belongs to the outer membrane factor (OMF) (TC 1.B.17) family.</text>
</comment>
<keyword evidence="4" id="KW-1134">Transmembrane beta strand</keyword>
<proteinExistence type="inferred from homology"/>
<dbReference type="AlphaFoldDB" id="A0A517MHQ9"/>
<dbReference type="Proteomes" id="UP000320672">
    <property type="component" value="Chromosome"/>
</dbReference>
<organism evidence="10 11">
    <name type="scientific">Roseimaritima multifibrata</name>
    <dbReference type="NCBI Taxonomy" id="1930274"/>
    <lineage>
        <taxon>Bacteria</taxon>
        <taxon>Pseudomonadati</taxon>
        <taxon>Planctomycetota</taxon>
        <taxon>Planctomycetia</taxon>
        <taxon>Pirellulales</taxon>
        <taxon>Pirellulaceae</taxon>
        <taxon>Roseimaritima</taxon>
    </lineage>
</organism>
<dbReference type="GO" id="GO:0009279">
    <property type="term" value="C:cell outer membrane"/>
    <property type="evidence" value="ECO:0007669"/>
    <property type="project" value="UniProtKB-SubCell"/>
</dbReference>
<name>A0A517MHQ9_9BACT</name>
<keyword evidence="5" id="KW-0812">Transmembrane</keyword>
<accession>A0A517MHQ9</accession>
<keyword evidence="8" id="KW-0175">Coiled coil</keyword>
<dbReference type="GO" id="GO:0015288">
    <property type="term" value="F:porin activity"/>
    <property type="evidence" value="ECO:0007669"/>
    <property type="project" value="TreeGrafter"/>
</dbReference>
<dbReference type="RefSeq" id="WP_145352450.1">
    <property type="nucleotide sequence ID" value="NZ_CP036262.1"/>
</dbReference>
<dbReference type="GO" id="GO:1990281">
    <property type="term" value="C:efflux pump complex"/>
    <property type="evidence" value="ECO:0007669"/>
    <property type="project" value="TreeGrafter"/>
</dbReference>
<sequence length="545" mass="58735">MPKNYKRLLLTSLILSAGCVSNGRPEIPLINTRSSEKVDSASAPLQSPPMEETNTSAPGVKQVGHLDSPTLGLLAENPQTAEIQQAVPIAIPTQITGNDIAGTDGNLVDHAQQTVVQLNLPSVLAAIDGQHPVVGFARWQVQQAYAELAQAKSLWLPSIQAGFSFQRHDGNYQASDGSIVDVNRNSFQYGLGAGAVGAGTTPRPGLIAQFHLADAIFQPEIAQKTAWARGHAAGATLNEQLLTAGSAYMELLDAHQDERIIHESVARLGSLADLTVNFAEAGQGLEADADRLRTELALAQNRHVAAQERTAVASARLAQAISIEASSQIVPMDTNVVPLEMVADQTGKSSLIQIGLANRPELKESQALVAAACEAYQREKFAPFVPSVLLGFSTGGFGGGLGDDLNDVAGRYDFDAMMTWQVRNMGFGERAARKQRSAQVQQANFEKLRVMDQVAADVSESLAQVQFRRRQIEITQGAIVNARQSYERNLERIRDGQGLPLEVLQSVQAYESAQRAYSEAVVRHNQSQLRLQWALGWPVTAAVNQ</sequence>
<evidence type="ECO:0000313" key="11">
    <source>
        <dbReference type="Proteomes" id="UP000320672"/>
    </source>
</evidence>
<feature type="region of interest" description="Disordered" evidence="9">
    <location>
        <begin position="31"/>
        <end position="60"/>
    </location>
</feature>
<gene>
    <name evidence="10" type="ORF">FF011L_31920</name>
</gene>
<dbReference type="KEGG" id="rml:FF011L_31920"/>
<evidence type="ECO:0000256" key="6">
    <source>
        <dbReference type="ARBA" id="ARBA00023136"/>
    </source>
</evidence>
<dbReference type="PANTHER" id="PTHR30026">
    <property type="entry name" value="OUTER MEMBRANE PROTEIN TOLC"/>
    <property type="match status" value="1"/>
</dbReference>
<feature type="coiled-coil region" evidence="8">
    <location>
        <begin position="282"/>
        <end position="309"/>
    </location>
</feature>
<dbReference type="Gene3D" id="1.20.1600.10">
    <property type="entry name" value="Outer membrane efflux proteins (OEP)"/>
    <property type="match status" value="1"/>
</dbReference>
<dbReference type="InterPro" id="IPR003423">
    <property type="entry name" value="OMP_efflux"/>
</dbReference>
<protein>
    <submittedName>
        <fullName evidence="10">Outer membrane efflux protein</fullName>
    </submittedName>
</protein>
<dbReference type="PROSITE" id="PS51257">
    <property type="entry name" value="PROKAR_LIPOPROTEIN"/>
    <property type="match status" value="1"/>
</dbReference>
<dbReference type="Pfam" id="PF02321">
    <property type="entry name" value="OEP"/>
    <property type="match status" value="1"/>
</dbReference>
<evidence type="ECO:0000313" key="10">
    <source>
        <dbReference type="EMBL" id="QDS94413.1"/>
    </source>
</evidence>
<dbReference type="GO" id="GO:0015562">
    <property type="term" value="F:efflux transmembrane transporter activity"/>
    <property type="evidence" value="ECO:0007669"/>
    <property type="project" value="InterPro"/>
</dbReference>
<evidence type="ECO:0000256" key="1">
    <source>
        <dbReference type="ARBA" id="ARBA00004442"/>
    </source>
</evidence>
<dbReference type="EMBL" id="CP036262">
    <property type="protein sequence ID" value="QDS94413.1"/>
    <property type="molecule type" value="Genomic_DNA"/>
</dbReference>
<keyword evidence="11" id="KW-1185">Reference proteome</keyword>
<dbReference type="PANTHER" id="PTHR30026:SF20">
    <property type="entry name" value="OUTER MEMBRANE PROTEIN TOLC"/>
    <property type="match status" value="1"/>
</dbReference>
<evidence type="ECO:0000256" key="2">
    <source>
        <dbReference type="ARBA" id="ARBA00007613"/>
    </source>
</evidence>
<evidence type="ECO:0000256" key="8">
    <source>
        <dbReference type="SAM" id="Coils"/>
    </source>
</evidence>
<evidence type="ECO:0000256" key="9">
    <source>
        <dbReference type="SAM" id="MobiDB-lite"/>
    </source>
</evidence>
<keyword evidence="3" id="KW-0813">Transport</keyword>
<evidence type="ECO:0000256" key="5">
    <source>
        <dbReference type="ARBA" id="ARBA00022692"/>
    </source>
</evidence>
<dbReference type="InterPro" id="IPR051906">
    <property type="entry name" value="TolC-like"/>
</dbReference>
<keyword evidence="7" id="KW-0998">Cell outer membrane</keyword>
<dbReference type="OrthoDB" id="266724at2"/>
<comment type="subcellular location">
    <subcellularLocation>
        <location evidence="1">Cell outer membrane</location>
    </subcellularLocation>
</comment>
<evidence type="ECO:0000256" key="3">
    <source>
        <dbReference type="ARBA" id="ARBA00022448"/>
    </source>
</evidence>
<evidence type="ECO:0000256" key="7">
    <source>
        <dbReference type="ARBA" id="ARBA00023237"/>
    </source>
</evidence>
<evidence type="ECO:0000256" key="4">
    <source>
        <dbReference type="ARBA" id="ARBA00022452"/>
    </source>
</evidence>
<dbReference type="SUPFAM" id="SSF56954">
    <property type="entry name" value="Outer membrane efflux proteins (OEP)"/>
    <property type="match status" value="1"/>
</dbReference>
<reference evidence="10 11" key="1">
    <citation type="submission" date="2019-02" db="EMBL/GenBank/DDBJ databases">
        <title>Deep-cultivation of Planctomycetes and their phenomic and genomic characterization uncovers novel biology.</title>
        <authorList>
            <person name="Wiegand S."/>
            <person name="Jogler M."/>
            <person name="Boedeker C."/>
            <person name="Pinto D."/>
            <person name="Vollmers J."/>
            <person name="Rivas-Marin E."/>
            <person name="Kohn T."/>
            <person name="Peeters S.H."/>
            <person name="Heuer A."/>
            <person name="Rast P."/>
            <person name="Oberbeckmann S."/>
            <person name="Bunk B."/>
            <person name="Jeske O."/>
            <person name="Meyerdierks A."/>
            <person name="Storesund J.E."/>
            <person name="Kallscheuer N."/>
            <person name="Luecker S."/>
            <person name="Lage O.M."/>
            <person name="Pohl T."/>
            <person name="Merkel B.J."/>
            <person name="Hornburger P."/>
            <person name="Mueller R.-W."/>
            <person name="Bruemmer F."/>
            <person name="Labrenz M."/>
            <person name="Spormann A.M."/>
            <person name="Op den Camp H."/>
            <person name="Overmann J."/>
            <person name="Amann R."/>
            <person name="Jetten M.S.M."/>
            <person name="Mascher T."/>
            <person name="Medema M.H."/>
            <person name="Devos D.P."/>
            <person name="Kaster A.-K."/>
            <person name="Ovreas L."/>
            <person name="Rohde M."/>
            <person name="Galperin M.Y."/>
            <person name="Jogler C."/>
        </authorList>
    </citation>
    <scope>NUCLEOTIDE SEQUENCE [LARGE SCALE GENOMIC DNA]</scope>
    <source>
        <strain evidence="10 11">FF011L</strain>
    </source>
</reference>